<feature type="region of interest" description="Disordered" evidence="5">
    <location>
        <begin position="266"/>
        <end position="309"/>
    </location>
</feature>
<keyword evidence="3" id="KW-0804">Transcription</keyword>
<dbReference type="Pfam" id="PF10497">
    <property type="entry name" value="zf-4CXXC_R1"/>
    <property type="match status" value="1"/>
</dbReference>
<evidence type="ECO:0000256" key="1">
    <source>
        <dbReference type="ARBA" id="ARBA00004123"/>
    </source>
</evidence>
<dbReference type="GO" id="GO:0005634">
    <property type="term" value="C:nucleus"/>
    <property type="evidence" value="ECO:0007669"/>
    <property type="project" value="UniProtKB-SubCell"/>
</dbReference>
<evidence type="ECO:0000256" key="3">
    <source>
        <dbReference type="ARBA" id="ARBA00023163"/>
    </source>
</evidence>
<evidence type="ECO:0000259" key="6">
    <source>
        <dbReference type="Pfam" id="PF10497"/>
    </source>
</evidence>
<accession>A0A0G4IK81</accession>
<organism evidence="7 8">
    <name type="scientific">Plasmodiophora brassicae</name>
    <name type="common">Clubroot disease agent</name>
    <dbReference type="NCBI Taxonomy" id="37360"/>
    <lineage>
        <taxon>Eukaryota</taxon>
        <taxon>Sar</taxon>
        <taxon>Rhizaria</taxon>
        <taxon>Endomyxa</taxon>
        <taxon>Phytomyxea</taxon>
        <taxon>Plasmodiophorida</taxon>
        <taxon>Plasmodiophoridae</taxon>
        <taxon>Plasmodiophora</taxon>
    </lineage>
</organism>
<dbReference type="EMBL" id="CDSF01000024">
    <property type="protein sequence ID" value="CEO95544.1"/>
    <property type="molecule type" value="Genomic_DNA"/>
</dbReference>
<comment type="subcellular location">
    <subcellularLocation>
        <location evidence="1">Nucleus</location>
    </subcellularLocation>
</comment>
<keyword evidence="8" id="KW-1185">Reference proteome</keyword>
<gene>
    <name evidence="7" type="ORF">PBRA_004270</name>
</gene>
<evidence type="ECO:0000313" key="7">
    <source>
        <dbReference type="EMBL" id="CEO95544.1"/>
    </source>
</evidence>
<keyword evidence="2" id="KW-0805">Transcription regulation</keyword>
<name>A0A0G4IK81_PLABS</name>
<dbReference type="InterPro" id="IPR018866">
    <property type="entry name" value="Znf-4CXXC_R1"/>
</dbReference>
<dbReference type="Proteomes" id="UP000039324">
    <property type="component" value="Unassembled WGS sequence"/>
</dbReference>
<sequence>MQLVGDNAMKTSVGFNIRTPTLQPVPAASTGGRPASACFSPSIFLDGPNGDPIADICLPKVPDDVPERSLLSRYRRSTTDDVLLSLLERQDDVAAPSDASMASAGPPGLQEASLDDMFRDMSPSPMSRLRPDSMFDSEASLPGSSCHQCKNRRMPNELSFCCADATDEASGSCRKKYCDICLQKFYGEPRDDQERDVERLPWPCPSCRSICTCAACRRNKVKRPVPEHLLQSTSPATLYAVSLVYFGQDITAPVASELMNLATPEPITGRKRPLQQLDKQKKSAPRSKKHCPFDKSPPPTDLSRLGPEEADEVVVLQGLRAAAESASAIHAL</sequence>
<protein>
    <recommendedName>
        <fullName evidence="6">Zinc-finger domain-containing protein</fullName>
    </recommendedName>
</protein>
<evidence type="ECO:0000256" key="5">
    <source>
        <dbReference type="SAM" id="MobiDB-lite"/>
    </source>
</evidence>
<reference evidence="7 8" key="1">
    <citation type="submission" date="2015-02" db="EMBL/GenBank/DDBJ databases">
        <authorList>
            <person name="Chooi Y.-H."/>
        </authorList>
    </citation>
    <scope>NUCLEOTIDE SEQUENCE [LARGE SCALE GENOMIC DNA]</scope>
    <source>
        <strain evidence="7">E3</strain>
    </source>
</reference>
<evidence type="ECO:0000256" key="2">
    <source>
        <dbReference type="ARBA" id="ARBA00023015"/>
    </source>
</evidence>
<dbReference type="AlphaFoldDB" id="A0A0G4IK81"/>
<feature type="domain" description="Zinc-finger" evidence="6">
    <location>
        <begin position="142"/>
        <end position="225"/>
    </location>
</feature>
<keyword evidence="4" id="KW-0539">Nucleus</keyword>
<evidence type="ECO:0000256" key="4">
    <source>
        <dbReference type="ARBA" id="ARBA00023242"/>
    </source>
</evidence>
<dbReference type="OrthoDB" id="298344at2759"/>
<proteinExistence type="predicted"/>
<evidence type="ECO:0000313" key="8">
    <source>
        <dbReference type="Proteomes" id="UP000039324"/>
    </source>
</evidence>